<proteinExistence type="predicted"/>
<keyword evidence="1" id="KW-0732">Signal</keyword>
<sequence length="207" mass="24416">MRNQTLCLKLLWRLFSSDSLWAKWMRNNKIKDDVFWLIDEKKQCSWTWKALLHLRPLAIRFLKSEVGNGKLVSFWFDRWTPFGQLIQFLGPSGPSLTGIPLRSIVASASSPEGWILRPARSPQAKLLHIHLTTIVSPSLSSYQDIFFWSSNDDESVSFSIKKTWEALRERHDPQRWTEHIWYKGAIPRLYPEIREHLFLNCEFSEEI</sequence>
<reference evidence="2" key="1">
    <citation type="journal article" date="2014" name="Nat. Commun.">
        <title>The emerging biofuel crop Camelina sativa retains a highly undifferentiated hexaploid genome structure.</title>
        <authorList>
            <person name="Kagale S."/>
            <person name="Koh C."/>
            <person name="Nixon J."/>
            <person name="Bollina V."/>
            <person name="Clarke W.E."/>
            <person name="Tuteja R."/>
            <person name="Spillane C."/>
            <person name="Robinson S.J."/>
            <person name="Links M.G."/>
            <person name="Clarke C."/>
            <person name="Higgins E.E."/>
            <person name="Huebert T."/>
            <person name="Sharpe A.G."/>
            <person name="Parkin I.A."/>
        </authorList>
    </citation>
    <scope>NUCLEOTIDE SEQUENCE [LARGE SCALE GENOMIC DNA]</scope>
    <source>
        <strain evidence="2">cv. DH55</strain>
    </source>
</reference>
<dbReference type="Proteomes" id="UP000694864">
    <property type="component" value="Chromosome 16"/>
</dbReference>
<dbReference type="RefSeq" id="XP_010474284.1">
    <property type="nucleotide sequence ID" value="XM_010475982.1"/>
</dbReference>
<dbReference type="GeneID" id="104753783"/>
<feature type="signal peptide" evidence="1">
    <location>
        <begin position="1"/>
        <end position="22"/>
    </location>
</feature>
<evidence type="ECO:0000313" key="2">
    <source>
        <dbReference type="Proteomes" id="UP000694864"/>
    </source>
</evidence>
<reference evidence="3" key="2">
    <citation type="submission" date="2025-08" db="UniProtKB">
        <authorList>
            <consortium name="RefSeq"/>
        </authorList>
    </citation>
    <scope>IDENTIFICATION</scope>
    <source>
        <tissue evidence="3">Leaf</tissue>
    </source>
</reference>
<feature type="chain" id="PRO_5046058718" evidence="1">
    <location>
        <begin position="23"/>
        <end position="207"/>
    </location>
</feature>
<gene>
    <name evidence="3" type="primary">LOC104753783</name>
</gene>
<evidence type="ECO:0000256" key="1">
    <source>
        <dbReference type="SAM" id="SignalP"/>
    </source>
</evidence>
<keyword evidence="2" id="KW-1185">Reference proteome</keyword>
<protein>
    <submittedName>
        <fullName evidence="3">Uncharacterized protein LOC104753783</fullName>
    </submittedName>
</protein>
<accession>A0ABM0WPN6</accession>
<evidence type="ECO:0000313" key="3">
    <source>
        <dbReference type="RefSeq" id="XP_010474284.1"/>
    </source>
</evidence>
<organism evidence="2 3">
    <name type="scientific">Camelina sativa</name>
    <name type="common">False flax</name>
    <name type="synonym">Myagrum sativum</name>
    <dbReference type="NCBI Taxonomy" id="90675"/>
    <lineage>
        <taxon>Eukaryota</taxon>
        <taxon>Viridiplantae</taxon>
        <taxon>Streptophyta</taxon>
        <taxon>Embryophyta</taxon>
        <taxon>Tracheophyta</taxon>
        <taxon>Spermatophyta</taxon>
        <taxon>Magnoliopsida</taxon>
        <taxon>eudicotyledons</taxon>
        <taxon>Gunneridae</taxon>
        <taxon>Pentapetalae</taxon>
        <taxon>rosids</taxon>
        <taxon>malvids</taxon>
        <taxon>Brassicales</taxon>
        <taxon>Brassicaceae</taxon>
        <taxon>Camelineae</taxon>
        <taxon>Camelina</taxon>
    </lineage>
</organism>
<name>A0ABM0WPN6_CAMSA</name>